<protein>
    <submittedName>
        <fullName evidence="1">GTP-binding protein lepA</fullName>
    </submittedName>
</protein>
<accession>A0AAJ5NQA8</accession>
<dbReference type="Proteomes" id="UP000289629">
    <property type="component" value="Chromosome"/>
</dbReference>
<dbReference type="RefSeq" id="WP_044635497.1">
    <property type="nucleotide sequence ID" value="NZ_CP007229.1"/>
</dbReference>
<gene>
    <name evidence="1" type="ORF">NCTC10125_00493</name>
</gene>
<evidence type="ECO:0000313" key="2">
    <source>
        <dbReference type="Proteomes" id="UP000289629"/>
    </source>
</evidence>
<proteinExistence type="predicted"/>
<organism evidence="1 2">
    <name type="scientific">Mesomycoplasma dispar</name>
    <dbReference type="NCBI Taxonomy" id="86660"/>
    <lineage>
        <taxon>Bacteria</taxon>
        <taxon>Bacillati</taxon>
        <taxon>Mycoplasmatota</taxon>
        <taxon>Mycoplasmoidales</taxon>
        <taxon>Metamycoplasmataceae</taxon>
        <taxon>Mesomycoplasma</taxon>
    </lineage>
</organism>
<reference evidence="1 2" key="1">
    <citation type="submission" date="2019-01" db="EMBL/GenBank/DDBJ databases">
        <authorList>
            <consortium name="Pathogen Informatics"/>
        </authorList>
    </citation>
    <scope>NUCLEOTIDE SEQUENCE [LARGE SCALE GENOMIC DNA]</scope>
    <source>
        <strain evidence="1 2">NCTC10125</strain>
    </source>
</reference>
<dbReference type="AlphaFoldDB" id="A0AAJ5NQA8"/>
<name>A0AAJ5NQA8_9BACT</name>
<dbReference type="KEGG" id="mds:MDIS_02595"/>
<evidence type="ECO:0000313" key="1">
    <source>
        <dbReference type="EMBL" id="VEU62011.1"/>
    </source>
</evidence>
<sequence length="497" mass="58749">MKTKLILTKFLGTTLLIPAFFLTSCGNLITFITKQIFNIDDGINNPENYNSYYFLNLLAKHYEEFNVKNGTFSALHLFYNQPEKQRGRYLFLGKQGETTIENLEQFQKNIIDRAEEIIKNNPNFANVNSSDLKSEFEDKFLKGEPLEKVLEKNNIIIGEAGGYWRSTRVTYYYFEENGFSNITATRFTPDYIIEGELVQPAVVFDDSPFFNVIVYPKNKTITFRDIDGGIYTDDNDNIIDYEEQKERKILIEREARKIYNKLAKKYNLSKNKISTSSPSFMSDIINFSQKINNIKTFKPKILDLITNKINPWSNRFLPKKHAIIKNIDEFKTTIIDRILKLDPKLKIDQNDLISDFEQKFLKGEKLDEFLKNNNIFIYETWERIGYESFWRWVPHSIPDPNNYPKRVEWEKLVLRKTEDNNIFLTTIFETDLTLNFVRSPESSFDKVTFQILAFPKNKNIVFDKNVSRLELIEDLKNNYLDKYEEKEKENVKEKNYV</sequence>
<dbReference type="PROSITE" id="PS51257">
    <property type="entry name" value="PROKAR_LIPOPROTEIN"/>
    <property type="match status" value="1"/>
</dbReference>
<dbReference type="EMBL" id="LR214971">
    <property type="protein sequence ID" value="VEU62011.1"/>
    <property type="molecule type" value="Genomic_DNA"/>
</dbReference>